<feature type="compositionally biased region" description="Basic and acidic residues" evidence="1">
    <location>
        <begin position="87"/>
        <end position="98"/>
    </location>
</feature>
<organism evidence="2 3">
    <name type="scientific">Plectus sambesii</name>
    <dbReference type="NCBI Taxonomy" id="2011161"/>
    <lineage>
        <taxon>Eukaryota</taxon>
        <taxon>Metazoa</taxon>
        <taxon>Ecdysozoa</taxon>
        <taxon>Nematoda</taxon>
        <taxon>Chromadorea</taxon>
        <taxon>Plectida</taxon>
        <taxon>Plectina</taxon>
        <taxon>Plectoidea</taxon>
        <taxon>Plectidae</taxon>
        <taxon>Plectus</taxon>
    </lineage>
</organism>
<feature type="region of interest" description="Disordered" evidence="1">
    <location>
        <begin position="72"/>
        <end position="137"/>
    </location>
</feature>
<evidence type="ECO:0000313" key="3">
    <source>
        <dbReference type="WBParaSite" id="PSAMB.scaffold1160size35109.g11404.t1"/>
    </source>
</evidence>
<reference evidence="3" key="1">
    <citation type="submission" date="2022-11" db="UniProtKB">
        <authorList>
            <consortium name="WormBaseParasite"/>
        </authorList>
    </citation>
    <scope>IDENTIFICATION</scope>
</reference>
<feature type="compositionally biased region" description="Polar residues" evidence="1">
    <location>
        <begin position="108"/>
        <end position="121"/>
    </location>
</feature>
<dbReference type="Proteomes" id="UP000887566">
    <property type="component" value="Unplaced"/>
</dbReference>
<dbReference type="WBParaSite" id="PSAMB.scaffold1160size35109.g11404.t1">
    <property type="protein sequence ID" value="PSAMB.scaffold1160size35109.g11404.t1"/>
    <property type="gene ID" value="PSAMB.scaffold1160size35109.g11404"/>
</dbReference>
<evidence type="ECO:0000313" key="2">
    <source>
        <dbReference type="Proteomes" id="UP000887566"/>
    </source>
</evidence>
<dbReference type="AlphaFoldDB" id="A0A914UQ04"/>
<name>A0A914UQ04_9BILA</name>
<accession>A0A914UQ04</accession>
<proteinExistence type="predicted"/>
<evidence type="ECO:0000256" key="1">
    <source>
        <dbReference type="SAM" id="MobiDB-lite"/>
    </source>
</evidence>
<protein>
    <submittedName>
        <fullName evidence="3">Uncharacterized protein</fullName>
    </submittedName>
</protein>
<keyword evidence="2" id="KW-1185">Reference proteome</keyword>
<sequence length="137" mass="15136">MKQFAYTRVAADSSSNYNHGLLRCFTHSRKKLWLCEQHRQNVRGIVEDNGIDVTQVNLSLISEAPVKAKMTLPSETALKKQSKQKKKDGSKPSAKKADTGPPAAKATSIDSSTRRLFNNSTGRRRSDILDSQACSIS</sequence>